<keyword evidence="2" id="KW-0830">Ubiquinone</keyword>
<dbReference type="PANTHER" id="PTHR42912">
    <property type="entry name" value="METHYLTRANSFERASE"/>
    <property type="match status" value="1"/>
</dbReference>
<keyword evidence="2" id="KW-0808">Transferase</keyword>
<evidence type="ECO:0000313" key="2">
    <source>
        <dbReference type="EMBL" id="ASP23717.1"/>
    </source>
</evidence>
<dbReference type="Gene3D" id="3.40.50.150">
    <property type="entry name" value="Vaccinia Virus protein VP39"/>
    <property type="match status" value="1"/>
</dbReference>
<protein>
    <submittedName>
        <fullName evidence="2">Ubiquinone/menaquinone biosynthesis C-methyltransferase UbiE</fullName>
        <ecNumber evidence="2">2.1.1.-</ecNumber>
    </submittedName>
</protein>
<dbReference type="RefSeq" id="WP_094037776.1">
    <property type="nucleotide sequence ID" value="NZ_CP022543.1"/>
</dbReference>
<dbReference type="GO" id="GO:0032259">
    <property type="term" value="P:methylation"/>
    <property type="evidence" value="ECO:0007669"/>
    <property type="project" value="UniProtKB-KW"/>
</dbReference>
<name>A0A222EC04_9RHOB</name>
<dbReference type="AlphaFoldDB" id="A0A222EC04"/>
<keyword evidence="2" id="KW-0614">Plasmid</keyword>
<dbReference type="CDD" id="cd02440">
    <property type="entry name" value="AdoMet_MTases"/>
    <property type="match status" value="1"/>
</dbReference>
<dbReference type="InterPro" id="IPR029063">
    <property type="entry name" value="SAM-dependent_MTases_sf"/>
</dbReference>
<dbReference type="SUPFAM" id="SSF53335">
    <property type="entry name" value="S-adenosyl-L-methionine-dependent methyltransferases"/>
    <property type="match status" value="1"/>
</dbReference>
<dbReference type="InterPro" id="IPR041698">
    <property type="entry name" value="Methyltransf_25"/>
</dbReference>
<evidence type="ECO:0000259" key="1">
    <source>
        <dbReference type="Pfam" id="PF13649"/>
    </source>
</evidence>
<dbReference type="EC" id="2.1.1.-" evidence="2"/>
<dbReference type="KEGG" id="aht:ANTHELSMS3_04616"/>
<dbReference type="Pfam" id="PF13649">
    <property type="entry name" value="Methyltransf_25"/>
    <property type="match status" value="1"/>
</dbReference>
<keyword evidence="3" id="KW-1185">Reference proteome</keyword>
<sequence length="356" mass="38864">MTANSQSFAPVPDAQTASYQAFIGAFRKLWAGPIYRELRQQAGALPDQSPEAYDRYEARLAQLPIHQLFGWLEHNLQLMKYRGAHGVVPMVEGQRQALEQALLQPVPDGMLTLSEDMALPDYYKLTDFHHHPGGLREDPLAGIVYRTSAGAAGGVVGRAGLHRLFANHVTRDRGFDRVLDIGCGFGRSTLAFAGTGSDTRAVGIDLSAGCLRLAAHLGAEIAGKDRVRYLQADGASVPQEDAGFDLVTSTMLLHELSADAIRDMTAEAFRLLQPGGEVAHLDFLPPDDNFLRALFLGHSDRNAEPHMRDLAAIDLPTEFQKAGFADISITPFDETGGETGDGWRLPWVVIRARKPQ</sequence>
<dbReference type="OrthoDB" id="65624at2"/>
<gene>
    <name evidence="2" type="ORF">ANTHELSMS3_04616</name>
</gene>
<dbReference type="InterPro" id="IPR050508">
    <property type="entry name" value="Methyltransf_Superfamily"/>
</dbReference>
<dbReference type="Proteomes" id="UP000203589">
    <property type="component" value="Plasmid pSMS3-3"/>
</dbReference>
<dbReference type="EMBL" id="CP022543">
    <property type="protein sequence ID" value="ASP23717.1"/>
    <property type="molecule type" value="Genomic_DNA"/>
</dbReference>
<reference evidence="2 3" key="1">
    <citation type="submission" date="2017-07" db="EMBL/GenBank/DDBJ databases">
        <title>Genome Sequence of Antarctobacter heliothermus Strain SMS3 Isolated from a culture of the Diatom Skeletonema marinoi.</title>
        <authorList>
            <person name="Topel M."/>
            <person name="Pinder M.I.M."/>
            <person name="Johansson O.N."/>
            <person name="Kourtchenko O."/>
            <person name="Godhe A."/>
            <person name="Clarke A.K."/>
        </authorList>
    </citation>
    <scope>NUCLEOTIDE SEQUENCE [LARGE SCALE GENOMIC DNA]</scope>
    <source>
        <strain evidence="2 3">SMS3</strain>
        <plasmid evidence="3">Plasmid psms3-3</plasmid>
    </source>
</reference>
<dbReference type="GO" id="GO:0008168">
    <property type="term" value="F:methyltransferase activity"/>
    <property type="evidence" value="ECO:0007669"/>
    <property type="project" value="UniProtKB-KW"/>
</dbReference>
<keyword evidence="2" id="KW-0489">Methyltransferase</keyword>
<evidence type="ECO:0000313" key="3">
    <source>
        <dbReference type="Proteomes" id="UP000203589"/>
    </source>
</evidence>
<feature type="domain" description="Methyltransferase" evidence="1">
    <location>
        <begin position="178"/>
        <end position="276"/>
    </location>
</feature>
<organism evidence="2 3">
    <name type="scientific">Antarctobacter heliothermus</name>
    <dbReference type="NCBI Taxonomy" id="74033"/>
    <lineage>
        <taxon>Bacteria</taxon>
        <taxon>Pseudomonadati</taxon>
        <taxon>Pseudomonadota</taxon>
        <taxon>Alphaproteobacteria</taxon>
        <taxon>Rhodobacterales</taxon>
        <taxon>Roseobacteraceae</taxon>
        <taxon>Antarctobacter</taxon>
    </lineage>
</organism>
<proteinExistence type="predicted"/>
<geneLocation type="plasmid" evidence="3">
    <name>psms3-3</name>
</geneLocation>
<accession>A0A222EC04</accession>